<dbReference type="Gene3D" id="1.10.443.10">
    <property type="entry name" value="Intergrase catalytic core"/>
    <property type="match status" value="1"/>
</dbReference>
<dbReference type="PANTHER" id="PTHR30349:SF64">
    <property type="entry name" value="PROPHAGE INTEGRASE INTD-RELATED"/>
    <property type="match status" value="1"/>
</dbReference>
<dbReference type="InterPro" id="IPR013762">
    <property type="entry name" value="Integrase-like_cat_sf"/>
</dbReference>
<evidence type="ECO:0000256" key="3">
    <source>
        <dbReference type="ARBA" id="ARBA00023172"/>
    </source>
</evidence>
<dbReference type="InterPro" id="IPR002104">
    <property type="entry name" value="Integrase_catalytic"/>
</dbReference>
<comment type="caution">
    <text evidence="7">The sequence shown here is derived from an EMBL/GenBank/DDBJ whole genome shotgun (WGS) entry which is preliminary data.</text>
</comment>
<protein>
    <submittedName>
        <fullName evidence="7">Site-specific integrase</fullName>
    </submittedName>
</protein>
<evidence type="ECO:0000256" key="4">
    <source>
        <dbReference type="PROSITE-ProRule" id="PRU01248"/>
    </source>
</evidence>
<dbReference type="Proteomes" id="UP001501116">
    <property type="component" value="Unassembled WGS sequence"/>
</dbReference>
<evidence type="ECO:0000313" key="8">
    <source>
        <dbReference type="Proteomes" id="UP001501116"/>
    </source>
</evidence>
<proteinExistence type="inferred from homology"/>
<organism evidence="7 8">
    <name type="scientific">Amycolatopsis minnesotensis</name>
    <dbReference type="NCBI Taxonomy" id="337894"/>
    <lineage>
        <taxon>Bacteria</taxon>
        <taxon>Bacillati</taxon>
        <taxon>Actinomycetota</taxon>
        <taxon>Actinomycetes</taxon>
        <taxon>Pseudonocardiales</taxon>
        <taxon>Pseudonocardiaceae</taxon>
        <taxon>Amycolatopsis</taxon>
    </lineage>
</organism>
<evidence type="ECO:0000313" key="7">
    <source>
        <dbReference type="EMBL" id="GAA1956720.1"/>
    </source>
</evidence>
<evidence type="ECO:0000259" key="5">
    <source>
        <dbReference type="PROSITE" id="PS51898"/>
    </source>
</evidence>
<dbReference type="EMBL" id="BAAANN010000010">
    <property type="protein sequence ID" value="GAA1956720.1"/>
    <property type="molecule type" value="Genomic_DNA"/>
</dbReference>
<evidence type="ECO:0000256" key="1">
    <source>
        <dbReference type="ARBA" id="ARBA00008857"/>
    </source>
</evidence>
<keyword evidence="2 4" id="KW-0238">DNA-binding</keyword>
<dbReference type="PROSITE" id="PS51898">
    <property type="entry name" value="TYR_RECOMBINASE"/>
    <property type="match status" value="1"/>
</dbReference>
<feature type="domain" description="Core-binding (CB)" evidence="6">
    <location>
        <begin position="22"/>
        <end position="124"/>
    </location>
</feature>
<dbReference type="PANTHER" id="PTHR30349">
    <property type="entry name" value="PHAGE INTEGRASE-RELATED"/>
    <property type="match status" value="1"/>
</dbReference>
<dbReference type="PROSITE" id="PS51900">
    <property type="entry name" value="CB"/>
    <property type="match status" value="1"/>
</dbReference>
<sequence length="488" mass="56062">MDGWLAAEDIVERSPFLLAPDGSYDVVLNGYFDSYRMATASRHTHDASTRDLARFLDFLWFHRPLVADAAASDGDRPRMWRDATEDDRRAFEYWRCRDESGPLVAASTWDREVSSVNGFYRWAVRSGHIEHSPIVQRRARTHSRNRGLQRELETAAERRPDVGRDRVEWLPPRMYRAWRDVGLRGYRPDGLPDPTFRGARVARNAAYADTMVRTGLRLEEQSSLTIYELPDRDGFHGYYRSWLPASIAKLGSARNIYFPDSVLRDLWTYVEVDRAEAVTRARAAGRYDRLADALIVDHPTRAAVRLDARWIGVDRLGPEQRSRLLRRTAEGLEPAALWLGGDGLPLTLHAWKSVFRAASDRCVRSGLMIYCHPHMLRHSFAVTTLEHLQRGHLRVLDSMNPEQRRHYHMVFGDPLDWVRRRLGHRSVETTQIYPHTLAELEMETRMALVGDAWEDPRLLRAADLALETEDTQNELVVAGGSELGERSA</sequence>
<name>A0ABN2QQS5_9PSEU</name>
<feature type="domain" description="Tyr recombinase" evidence="5">
    <location>
        <begin position="169"/>
        <end position="447"/>
    </location>
</feature>
<dbReference type="Gene3D" id="1.10.150.130">
    <property type="match status" value="1"/>
</dbReference>
<keyword evidence="3" id="KW-0233">DNA recombination</keyword>
<dbReference type="InterPro" id="IPR050090">
    <property type="entry name" value="Tyrosine_recombinase_XerCD"/>
</dbReference>
<dbReference type="SUPFAM" id="SSF56349">
    <property type="entry name" value="DNA breaking-rejoining enzymes"/>
    <property type="match status" value="1"/>
</dbReference>
<evidence type="ECO:0000256" key="2">
    <source>
        <dbReference type="ARBA" id="ARBA00023125"/>
    </source>
</evidence>
<comment type="similarity">
    <text evidence="1">Belongs to the 'phage' integrase family.</text>
</comment>
<accession>A0ABN2QQS5</accession>
<reference evidence="7 8" key="1">
    <citation type="journal article" date="2019" name="Int. J. Syst. Evol. Microbiol.">
        <title>The Global Catalogue of Microorganisms (GCM) 10K type strain sequencing project: providing services to taxonomists for standard genome sequencing and annotation.</title>
        <authorList>
            <consortium name="The Broad Institute Genomics Platform"/>
            <consortium name="The Broad Institute Genome Sequencing Center for Infectious Disease"/>
            <person name="Wu L."/>
            <person name="Ma J."/>
        </authorList>
    </citation>
    <scope>NUCLEOTIDE SEQUENCE [LARGE SCALE GENOMIC DNA]</scope>
    <source>
        <strain evidence="7 8">JCM 14545</strain>
    </source>
</reference>
<dbReference type="InterPro" id="IPR011010">
    <property type="entry name" value="DNA_brk_join_enz"/>
</dbReference>
<dbReference type="InterPro" id="IPR044068">
    <property type="entry name" value="CB"/>
</dbReference>
<evidence type="ECO:0000259" key="6">
    <source>
        <dbReference type="PROSITE" id="PS51900"/>
    </source>
</evidence>
<dbReference type="InterPro" id="IPR010998">
    <property type="entry name" value="Integrase_recombinase_N"/>
</dbReference>
<keyword evidence="8" id="KW-1185">Reference proteome</keyword>
<gene>
    <name evidence="7" type="ORF">GCM10009754_28360</name>
</gene>